<comment type="similarity">
    <text evidence="2">Belongs to the TMEM175 family.</text>
</comment>
<sequence>MLSIVITLLVLDLKPPPHEPGRLLPALIAQWPTYLAYVTSYLYIAVVWLNHKAAFQRIQSMTRGLHWANLLVLFTTALLPWPTSIVASALAEDNEFDARVAAGLYTLVGSMLCLSFLWFFHVVGRHPDLLRADVEKDYFPNERIRAVVGAVVYLVAGVTGVLWTPVAAMIMSLVVPVFYAITSHGYVTLPDAAKHVLSRRKDRPR</sequence>
<evidence type="ECO:0000256" key="2">
    <source>
        <dbReference type="ARBA" id="ARBA00006920"/>
    </source>
</evidence>
<protein>
    <submittedName>
        <fullName evidence="14">TMEM175 family protein</fullName>
    </submittedName>
</protein>
<evidence type="ECO:0000256" key="12">
    <source>
        <dbReference type="ARBA" id="ARBA00034430"/>
    </source>
</evidence>
<accession>A0ABW3M9K2</accession>
<dbReference type="Proteomes" id="UP001597045">
    <property type="component" value="Unassembled WGS sequence"/>
</dbReference>
<evidence type="ECO:0000256" key="1">
    <source>
        <dbReference type="ARBA" id="ARBA00004141"/>
    </source>
</evidence>
<evidence type="ECO:0000256" key="3">
    <source>
        <dbReference type="ARBA" id="ARBA00022448"/>
    </source>
</evidence>
<evidence type="ECO:0000256" key="8">
    <source>
        <dbReference type="ARBA" id="ARBA00022989"/>
    </source>
</evidence>
<feature type="transmembrane region" description="Helical" evidence="13">
    <location>
        <begin position="70"/>
        <end position="90"/>
    </location>
</feature>
<feature type="transmembrane region" description="Helical" evidence="13">
    <location>
        <begin position="169"/>
        <end position="189"/>
    </location>
</feature>
<keyword evidence="11" id="KW-0407">Ion channel</keyword>
<evidence type="ECO:0000256" key="9">
    <source>
        <dbReference type="ARBA" id="ARBA00023065"/>
    </source>
</evidence>
<keyword evidence="6" id="KW-0631">Potassium channel</keyword>
<dbReference type="Pfam" id="PF06736">
    <property type="entry name" value="TMEM175"/>
    <property type="match status" value="1"/>
</dbReference>
<keyword evidence="3" id="KW-0813">Transport</keyword>
<keyword evidence="8 13" id="KW-1133">Transmembrane helix</keyword>
<evidence type="ECO:0000256" key="6">
    <source>
        <dbReference type="ARBA" id="ARBA00022826"/>
    </source>
</evidence>
<name>A0ABW3M9K2_9PSEU</name>
<reference evidence="15" key="1">
    <citation type="journal article" date="2019" name="Int. J. Syst. Evol. Microbiol.">
        <title>The Global Catalogue of Microorganisms (GCM) 10K type strain sequencing project: providing services to taxonomists for standard genome sequencing and annotation.</title>
        <authorList>
            <consortium name="The Broad Institute Genomics Platform"/>
            <consortium name="The Broad Institute Genome Sequencing Center for Infectious Disease"/>
            <person name="Wu L."/>
            <person name="Ma J."/>
        </authorList>
    </citation>
    <scope>NUCLEOTIDE SEQUENCE [LARGE SCALE GENOMIC DNA]</scope>
    <source>
        <strain evidence="15">JCM 31486</strain>
    </source>
</reference>
<dbReference type="InterPro" id="IPR010617">
    <property type="entry name" value="TMEM175-like"/>
</dbReference>
<evidence type="ECO:0000256" key="11">
    <source>
        <dbReference type="ARBA" id="ARBA00023303"/>
    </source>
</evidence>
<evidence type="ECO:0000256" key="7">
    <source>
        <dbReference type="ARBA" id="ARBA00022958"/>
    </source>
</evidence>
<comment type="subcellular location">
    <subcellularLocation>
        <location evidence="1">Membrane</location>
        <topology evidence="1">Multi-pass membrane protein</topology>
    </subcellularLocation>
</comment>
<evidence type="ECO:0000256" key="13">
    <source>
        <dbReference type="SAM" id="Phobius"/>
    </source>
</evidence>
<keyword evidence="7" id="KW-0630">Potassium</keyword>
<organism evidence="14 15">
    <name type="scientific">Kibdelosporangium lantanae</name>
    <dbReference type="NCBI Taxonomy" id="1497396"/>
    <lineage>
        <taxon>Bacteria</taxon>
        <taxon>Bacillati</taxon>
        <taxon>Actinomycetota</taxon>
        <taxon>Actinomycetes</taxon>
        <taxon>Pseudonocardiales</taxon>
        <taxon>Pseudonocardiaceae</taxon>
        <taxon>Kibdelosporangium</taxon>
    </lineage>
</organism>
<evidence type="ECO:0000256" key="10">
    <source>
        <dbReference type="ARBA" id="ARBA00023136"/>
    </source>
</evidence>
<comment type="caution">
    <text evidence="14">The sequence shown here is derived from an EMBL/GenBank/DDBJ whole genome shotgun (WGS) entry which is preliminary data.</text>
</comment>
<evidence type="ECO:0000313" key="14">
    <source>
        <dbReference type="EMBL" id="MFD1046693.1"/>
    </source>
</evidence>
<comment type="catalytic activity">
    <reaction evidence="12">
        <text>K(+)(in) = K(+)(out)</text>
        <dbReference type="Rhea" id="RHEA:29463"/>
        <dbReference type="ChEBI" id="CHEBI:29103"/>
    </reaction>
</comment>
<keyword evidence="4" id="KW-0633">Potassium transport</keyword>
<keyword evidence="15" id="KW-1185">Reference proteome</keyword>
<feature type="transmembrane region" description="Helical" evidence="13">
    <location>
        <begin position="29"/>
        <end position="49"/>
    </location>
</feature>
<evidence type="ECO:0000256" key="4">
    <source>
        <dbReference type="ARBA" id="ARBA00022538"/>
    </source>
</evidence>
<proteinExistence type="inferred from homology"/>
<feature type="transmembrane region" description="Helical" evidence="13">
    <location>
        <begin position="102"/>
        <end position="123"/>
    </location>
</feature>
<feature type="transmembrane region" description="Helical" evidence="13">
    <location>
        <begin position="144"/>
        <end position="163"/>
    </location>
</feature>
<dbReference type="EMBL" id="JBHTIS010000754">
    <property type="protein sequence ID" value="MFD1046693.1"/>
    <property type="molecule type" value="Genomic_DNA"/>
</dbReference>
<evidence type="ECO:0000313" key="15">
    <source>
        <dbReference type="Proteomes" id="UP001597045"/>
    </source>
</evidence>
<keyword evidence="9" id="KW-0406">Ion transport</keyword>
<gene>
    <name evidence="14" type="ORF">ACFQ1S_14595</name>
</gene>
<keyword evidence="5 13" id="KW-0812">Transmembrane</keyword>
<evidence type="ECO:0000256" key="5">
    <source>
        <dbReference type="ARBA" id="ARBA00022692"/>
    </source>
</evidence>
<keyword evidence="10 13" id="KW-0472">Membrane</keyword>